<dbReference type="EMBL" id="NPIC01000003">
    <property type="protein sequence ID" value="RDL37707.1"/>
    <property type="molecule type" value="Genomic_DNA"/>
</dbReference>
<reference evidence="2 3" key="1">
    <citation type="journal article" date="2018" name="IMA Fungus">
        <title>IMA Genome-F 9: Draft genome sequence of Annulohypoxylon stygium, Aspergillus mulundensis, Berkeleyomyces basicola (syn. Thielaviopsis basicola), Ceratocystis smalleyi, two Cercospora beticola strains, Coleophoma cylindrospora, Fusarium fracticaudum, Phialophora cf. hyalina, and Morchella septimelata.</title>
        <authorList>
            <person name="Wingfield B.D."/>
            <person name="Bills G.F."/>
            <person name="Dong Y."/>
            <person name="Huang W."/>
            <person name="Nel W.J."/>
            <person name="Swalarsk-Parry B.S."/>
            <person name="Vaghefi N."/>
            <person name="Wilken P.M."/>
            <person name="An Z."/>
            <person name="de Beer Z.W."/>
            <person name="De Vos L."/>
            <person name="Chen L."/>
            <person name="Duong T.A."/>
            <person name="Gao Y."/>
            <person name="Hammerbacher A."/>
            <person name="Kikkert J.R."/>
            <person name="Li Y."/>
            <person name="Li H."/>
            <person name="Li K."/>
            <person name="Li Q."/>
            <person name="Liu X."/>
            <person name="Ma X."/>
            <person name="Naidoo K."/>
            <person name="Pethybridge S.J."/>
            <person name="Sun J."/>
            <person name="Steenkamp E.T."/>
            <person name="van der Nest M.A."/>
            <person name="van Wyk S."/>
            <person name="Wingfield M.J."/>
            <person name="Xiong C."/>
            <person name="Yue Q."/>
            <person name="Zhang X."/>
        </authorList>
    </citation>
    <scope>NUCLEOTIDE SEQUENCE [LARGE SCALE GENOMIC DNA]</scope>
    <source>
        <strain evidence="2 3">BP 5553</strain>
    </source>
</reference>
<feature type="compositionally biased region" description="Pro residues" evidence="1">
    <location>
        <begin position="1"/>
        <end position="54"/>
    </location>
</feature>
<keyword evidence="3" id="KW-1185">Reference proteome</keyword>
<sequence length="128" mass="13155">MSPAPPPVPPGVPPAIPPGIPPVIPPGVPPGIPPGIPPAIPPGIPPGPPPPAPPRALGRRRAQELAGLIATSNRLNAANRNLLTPRDGVVALEVNATQLITPYNYRTHLTPPPVTQGRVLRSGGITYR</sequence>
<name>A0A370TQ98_9HELO</name>
<dbReference type="AlphaFoldDB" id="A0A370TQ98"/>
<proteinExistence type="predicted"/>
<dbReference type="GeneID" id="43597989"/>
<feature type="region of interest" description="Disordered" evidence="1">
    <location>
        <begin position="1"/>
        <end position="60"/>
    </location>
</feature>
<evidence type="ECO:0000313" key="2">
    <source>
        <dbReference type="EMBL" id="RDL37707.1"/>
    </source>
</evidence>
<dbReference type="RefSeq" id="XP_031870363.1">
    <property type="nucleotide sequence ID" value="XM_032013763.1"/>
</dbReference>
<dbReference type="Proteomes" id="UP000254866">
    <property type="component" value="Unassembled WGS sequence"/>
</dbReference>
<protein>
    <submittedName>
        <fullName evidence="2">Uncharacterized protein</fullName>
    </submittedName>
</protein>
<organism evidence="2 3">
    <name type="scientific">Venustampulla echinocandica</name>
    <dbReference type="NCBI Taxonomy" id="2656787"/>
    <lineage>
        <taxon>Eukaryota</taxon>
        <taxon>Fungi</taxon>
        <taxon>Dikarya</taxon>
        <taxon>Ascomycota</taxon>
        <taxon>Pezizomycotina</taxon>
        <taxon>Leotiomycetes</taxon>
        <taxon>Helotiales</taxon>
        <taxon>Pleuroascaceae</taxon>
        <taxon>Venustampulla</taxon>
    </lineage>
</organism>
<gene>
    <name evidence="2" type="ORF">BP5553_05140</name>
</gene>
<accession>A0A370TQ98</accession>
<evidence type="ECO:0000313" key="3">
    <source>
        <dbReference type="Proteomes" id="UP000254866"/>
    </source>
</evidence>
<evidence type="ECO:0000256" key="1">
    <source>
        <dbReference type="SAM" id="MobiDB-lite"/>
    </source>
</evidence>
<comment type="caution">
    <text evidence="2">The sequence shown here is derived from an EMBL/GenBank/DDBJ whole genome shotgun (WGS) entry which is preliminary data.</text>
</comment>